<protein>
    <recommendedName>
        <fullName evidence="4">DUF4233 domain-containing protein</fullName>
    </recommendedName>
</protein>
<feature type="transmembrane region" description="Helical" evidence="1">
    <location>
        <begin position="75"/>
        <end position="106"/>
    </location>
</feature>
<accession>A0A7W7VC37</accession>
<feature type="transmembrane region" description="Helical" evidence="1">
    <location>
        <begin position="41"/>
        <end position="63"/>
    </location>
</feature>
<evidence type="ECO:0000313" key="3">
    <source>
        <dbReference type="Proteomes" id="UP000520767"/>
    </source>
</evidence>
<keyword evidence="3" id="KW-1185">Reference proteome</keyword>
<gene>
    <name evidence="2" type="ORF">FHR82_000827</name>
</gene>
<reference evidence="2 3" key="1">
    <citation type="submission" date="2020-08" db="EMBL/GenBank/DDBJ databases">
        <title>Genomic Encyclopedia of Type Strains, Phase III (KMG-III): the genomes of soil and plant-associated and newly described type strains.</title>
        <authorList>
            <person name="Whitman W."/>
        </authorList>
    </citation>
    <scope>NUCLEOTIDE SEQUENCE [LARGE SCALE GENOMIC DNA]</scope>
    <source>
        <strain evidence="2 3">CECT 8960</strain>
    </source>
</reference>
<organism evidence="2 3">
    <name type="scientific">Actinophytocola algeriensis</name>
    <dbReference type="NCBI Taxonomy" id="1768010"/>
    <lineage>
        <taxon>Bacteria</taxon>
        <taxon>Bacillati</taxon>
        <taxon>Actinomycetota</taxon>
        <taxon>Actinomycetes</taxon>
        <taxon>Pseudonocardiales</taxon>
        <taxon>Pseudonocardiaceae</taxon>
    </lineage>
</organism>
<evidence type="ECO:0000256" key="1">
    <source>
        <dbReference type="SAM" id="Phobius"/>
    </source>
</evidence>
<dbReference type="Pfam" id="PF14017">
    <property type="entry name" value="DUF4233"/>
    <property type="match status" value="1"/>
</dbReference>
<keyword evidence="1" id="KW-0472">Membrane</keyword>
<dbReference type="RefSeq" id="WP_184808845.1">
    <property type="nucleotide sequence ID" value="NZ_JACHJQ010000001.1"/>
</dbReference>
<dbReference type="EMBL" id="JACHJQ010000001">
    <property type="protein sequence ID" value="MBB4904617.1"/>
    <property type="molecule type" value="Genomic_DNA"/>
</dbReference>
<proteinExistence type="predicted"/>
<evidence type="ECO:0008006" key="4">
    <source>
        <dbReference type="Google" id="ProtNLM"/>
    </source>
</evidence>
<evidence type="ECO:0000313" key="2">
    <source>
        <dbReference type="EMBL" id="MBB4904617.1"/>
    </source>
</evidence>
<keyword evidence="1" id="KW-1133">Transmembrane helix</keyword>
<comment type="caution">
    <text evidence="2">The sequence shown here is derived from an EMBL/GenBank/DDBJ whole genome shotgun (WGS) entry which is preliminary data.</text>
</comment>
<dbReference type="AlphaFoldDB" id="A0A7W7VC37"/>
<keyword evidence="1" id="KW-0812">Transmembrane</keyword>
<dbReference type="Proteomes" id="UP000520767">
    <property type="component" value="Unassembled WGS sequence"/>
</dbReference>
<name>A0A7W7VC37_9PSEU</name>
<sequence length="128" mass="13735">MSAKPVDPMRSFVGVMSATLVLEVIVVLLALPVVAKLGDGLGTWQGVLVGALALALLVTCAFLRRPWGRWVAAGLQVVMIACWFAVVALGVLGLVFGLVWAVLLWMRHDVARRMAEGRLPSQQTTPSE</sequence>
<feature type="transmembrane region" description="Helical" evidence="1">
    <location>
        <begin position="12"/>
        <end position="35"/>
    </location>
</feature>
<dbReference type="InterPro" id="IPR025327">
    <property type="entry name" value="DUF4233"/>
</dbReference>